<name>A0AAF0KYB0_9CAUD</name>
<dbReference type="EMBL" id="OQ829281">
    <property type="protein sequence ID" value="WHS68260.1"/>
    <property type="molecule type" value="Genomic_DNA"/>
</dbReference>
<accession>A0AAF0KYB0</accession>
<evidence type="ECO:0000313" key="1">
    <source>
        <dbReference type="EMBL" id="WHS68260.1"/>
    </source>
</evidence>
<reference evidence="1" key="1">
    <citation type="submission" date="2023-04" db="EMBL/GenBank/DDBJ databases">
        <title>Isolation and Characterization of Novel Plasmid-specific Phages Infecting Bacteria Carrying Diverse Conjugative Plasmids.</title>
        <authorList>
            <person name="Parra B."/>
            <person name="Cockx B."/>
            <person name="Lutz V.T."/>
            <person name="Bronsted L."/>
            <person name="Smets B.F."/>
            <person name="Dechesne A."/>
        </authorList>
    </citation>
    <scope>NUCLEOTIDE SEQUENCE</scope>
</reference>
<sequence length="46" mass="5015">MLIKLSSGNGAMIKADATYGRVMTCGHGYGLMKSIIKRLAFYTPTF</sequence>
<proteinExistence type="predicted"/>
<protein>
    <submittedName>
        <fullName evidence="1">Uncharacterized protein</fullName>
    </submittedName>
</protein>
<evidence type="ECO:0000313" key="2">
    <source>
        <dbReference type="Proteomes" id="UP001223176"/>
    </source>
</evidence>
<organism evidence="1 2">
    <name type="scientific">phage PKM.Lu.22.1</name>
    <dbReference type="NCBI Taxonomy" id="3049197"/>
    <lineage>
        <taxon>Viruses</taxon>
        <taxon>Duplodnaviria</taxon>
        <taxon>Heunggongvirae</taxon>
        <taxon>Uroviricota</taxon>
        <taxon>Caudoviricetes</taxon>
        <taxon>Grimontviridae</taxon>
    </lineage>
</organism>
<dbReference type="Proteomes" id="UP001223176">
    <property type="component" value="Segment"/>
</dbReference>
<keyword evidence="2" id="KW-1185">Reference proteome</keyword>